<name>A0A3S9QGN2_MORCA</name>
<evidence type="ECO:0000313" key="2">
    <source>
        <dbReference type="EMBL" id="AZQ93713.1"/>
    </source>
</evidence>
<dbReference type="AlphaFoldDB" id="A0A3S9QGN2"/>
<sequence>MNYGFNHQGLPTYAEANLGGKTRFLPINLVESIGELMIFGDGNDWQIFGLYLQLDNDHHSYVHIIDPDAEASYRCDVVGTKRIKD</sequence>
<dbReference type="CDD" id="cd21836">
    <property type="entry name" value="adhesin_CP"/>
    <property type="match status" value="1"/>
</dbReference>
<evidence type="ECO:0000313" key="3">
    <source>
        <dbReference type="Proteomes" id="UP000280228"/>
    </source>
</evidence>
<dbReference type="Proteomes" id="UP000280228">
    <property type="component" value="Chromosome"/>
</dbReference>
<evidence type="ECO:0000259" key="1">
    <source>
        <dbReference type="Pfam" id="PF24574"/>
    </source>
</evidence>
<protein>
    <recommendedName>
        <fullName evidence="1">ACP-like domain-containing protein</fullName>
    </recommendedName>
</protein>
<dbReference type="Pfam" id="PF24574">
    <property type="entry name" value="Nm-ACP"/>
    <property type="match status" value="1"/>
</dbReference>
<organism evidence="2 3">
    <name type="scientific">Moraxella catarrhalis</name>
    <name type="common">Branhamella catarrhalis</name>
    <dbReference type="NCBI Taxonomy" id="480"/>
    <lineage>
        <taxon>Bacteria</taxon>
        <taxon>Pseudomonadati</taxon>
        <taxon>Pseudomonadota</taxon>
        <taxon>Gammaproteobacteria</taxon>
        <taxon>Moraxellales</taxon>
        <taxon>Moraxellaceae</taxon>
        <taxon>Moraxella</taxon>
    </lineage>
</organism>
<dbReference type="InterPro" id="IPR056025">
    <property type="entry name" value="ACP_dom"/>
</dbReference>
<accession>A0A3S9QGN2</accession>
<dbReference type="RefSeq" id="WP_049149759.1">
    <property type="nucleotide sequence ID" value="NZ_CP034662.1"/>
</dbReference>
<feature type="domain" description="ACP-like" evidence="1">
    <location>
        <begin position="2"/>
        <end position="74"/>
    </location>
</feature>
<reference evidence="2 3" key="1">
    <citation type="submission" date="2018-12" db="EMBL/GenBank/DDBJ databases">
        <title>Persistence of Moraxella catarrhalis in Chronic Obstructive Pulmonary Disease and Regulation of the Hag/MID Adhesin.</title>
        <authorList>
            <person name="Murphy T."/>
            <person name="Zhao X."/>
            <person name="Vyas G."/>
            <person name="Aluvathingal J."/>
            <person name="Nadendla S."/>
            <person name="Tallon L."/>
            <person name="Tettelin H."/>
        </authorList>
    </citation>
    <scope>NUCLEOTIDE SEQUENCE [LARGE SCALE GENOMIC DNA]</scope>
    <source>
        <strain evidence="2 3">46P58B1</strain>
    </source>
</reference>
<proteinExistence type="predicted"/>
<gene>
    <name evidence="2" type="ORF">EJK53_2193</name>
</gene>
<dbReference type="EMBL" id="CP034662">
    <property type="protein sequence ID" value="AZQ93713.1"/>
    <property type="molecule type" value="Genomic_DNA"/>
</dbReference>